<protein>
    <submittedName>
        <fullName evidence="9">Kef-type K+ transport system, membrane component KefB</fullName>
    </submittedName>
</protein>
<evidence type="ECO:0000256" key="4">
    <source>
        <dbReference type="ARBA" id="ARBA00022989"/>
    </source>
</evidence>
<feature type="transmembrane region" description="Helical" evidence="7">
    <location>
        <begin position="387"/>
        <end position="405"/>
    </location>
</feature>
<gene>
    <name evidence="9" type="ORF">SAMN04488109_2458</name>
</gene>
<keyword evidence="5" id="KW-0406">Ion transport</keyword>
<dbReference type="AlphaFoldDB" id="A0A1M5NPY1"/>
<dbReference type="OrthoDB" id="9793589at2"/>
<sequence length="415" mass="45081">MGKLGHADVVHLLVQLSIMLVMGRLFAEVFRKLNQPAVIGEIIAGILLGPTVLGMLQPEWFEALYPHNAAAGVVLTGFVQVAVIMLLFIAGLEVDLHIVVQQGRQALTTSLFGLIIPFSIGFIFPYFFPTFFGIADANGRLTFALFMGTAMAITALPVIVRILMDLNLFKSKMGLLVVASAMVDDLVGWIIFSVLLGLIGKKTGEHMPLFNTIILTIGFAAFMLTIGRGLLNRLLPWINRKMAWPGGVLSVSLALCFLAGAFTEYIGIHAIFGSFIMGVALGDSEHFSERAKEIVHQFINNIFAPLFFVSIGLRVNFFLNFDLGLTLIILAIAFTGKIVGSGLGTRLGGFSWKESLAAGFGMNARGAMEIILGLIALENGLINEKVFVSLVIMALITSMTSGPLMKWSLARKWER</sequence>
<dbReference type="InterPro" id="IPR038770">
    <property type="entry name" value="Na+/solute_symporter_sf"/>
</dbReference>
<keyword evidence="10" id="KW-1185">Reference proteome</keyword>
<feature type="transmembrane region" description="Helical" evidence="7">
    <location>
        <begin position="140"/>
        <end position="163"/>
    </location>
</feature>
<comment type="subcellular location">
    <subcellularLocation>
        <location evidence="1">Membrane</location>
        <topology evidence="1">Multi-pass membrane protein</topology>
    </subcellularLocation>
</comment>
<proteinExistence type="predicted"/>
<evidence type="ECO:0000256" key="1">
    <source>
        <dbReference type="ARBA" id="ARBA00004141"/>
    </source>
</evidence>
<dbReference type="Gene3D" id="1.20.1530.20">
    <property type="match status" value="1"/>
</dbReference>
<evidence type="ECO:0000256" key="5">
    <source>
        <dbReference type="ARBA" id="ARBA00023065"/>
    </source>
</evidence>
<dbReference type="RefSeq" id="WP_073134043.1">
    <property type="nucleotide sequence ID" value="NZ_FQWQ01000001.1"/>
</dbReference>
<dbReference type="GO" id="GO:0016020">
    <property type="term" value="C:membrane"/>
    <property type="evidence" value="ECO:0007669"/>
    <property type="project" value="UniProtKB-SubCell"/>
</dbReference>
<evidence type="ECO:0000259" key="8">
    <source>
        <dbReference type="Pfam" id="PF00999"/>
    </source>
</evidence>
<dbReference type="InterPro" id="IPR050794">
    <property type="entry name" value="CPA2_transporter"/>
</dbReference>
<evidence type="ECO:0000313" key="9">
    <source>
        <dbReference type="EMBL" id="SHG91582.1"/>
    </source>
</evidence>
<evidence type="ECO:0000256" key="3">
    <source>
        <dbReference type="ARBA" id="ARBA00022692"/>
    </source>
</evidence>
<dbReference type="EMBL" id="FQWQ01000001">
    <property type="protein sequence ID" value="SHG91582.1"/>
    <property type="molecule type" value="Genomic_DNA"/>
</dbReference>
<dbReference type="Pfam" id="PF00999">
    <property type="entry name" value="Na_H_Exchanger"/>
    <property type="match status" value="1"/>
</dbReference>
<feature type="transmembrane region" description="Helical" evidence="7">
    <location>
        <begin position="106"/>
        <end position="128"/>
    </location>
</feature>
<feature type="transmembrane region" description="Helical" evidence="7">
    <location>
        <begin position="212"/>
        <end position="231"/>
    </location>
</feature>
<evidence type="ECO:0000256" key="2">
    <source>
        <dbReference type="ARBA" id="ARBA00022448"/>
    </source>
</evidence>
<feature type="transmembrane region" description="Helical" evidence="7">
    <location>
        <begin position="12"/>
        <end position="30"/>
    </location>
</feature>
<keyword evidence="2" id="KW-0813">Transport</keyword>
<name>A0A1M5NPY1_9BACT</name>
<reference evidence="9 10" key="1">
    <citation type="submission" date="2016-11" db="EMBL/GenBank/DDBJ databases">
        <authorList>
            <person name="Jaros S."/>
            <person name="Januszkiewicz K."/>
            <person name="Wedrychowicz H."/>
        </authorList>
    </citation>
    <scope>NUCLEOTIDE SEQUENCE [LARGE SCALE GENOMIC DNA]</scope>
    <source>
        <strain evidence="9 10">DSM 24574</strain>
    </source>
</reference>
<dbReference type="PANTHER" id="PTHR32468:SF0">
    <property type="entry name" value="K(+)_H(+) ANTIPORTER 1"/>
    <property type="match status" value="1"/>
</dbReference>
<dbReference type="GO" id="GO:0015297">
    <property type="term" value="F:antiporter activity"/>
    <property type="evidence" value="ECO:0007669"/>
    <property type="project" value="InterPro"/>
</dbReference>
<dbReference type="GO" id="GO:1902600">
    <property type="term" value="P:proton transmembrane transport"/>
    <property type="evidence" value="ECO:0007669"/>
    <property type="project" value="InterPro"/>
</dbReference>
<evidence type="ECO:0000313" key="10">
    <source>
        <dbReference type="Proteomes" id="UP000184212"/>
    </source>
</evidence>
<feature type="transmembrane region" description="Helical" evidence="7">
    <location>
        <begin position="243"/>
        <end position="260"/>
    </location>
</feature>
<evidence type="ECO:0000256" key="7">
    <source>
        <dbReference type="SAM" id="Phobius"/>
    </source>
</evidence>
<keyword evidence="4 7" id="KW-1133">Transmembrane helix</keyword>
<dbReference type="InterPro" id="IPR006153">
    <property type="entry name" value="Cation/H_exchanger_TM"/>
</dbReference>
<keyword evidence="3 7" id="KW-0812">Transmembrane</keyword>
<accession>A0A1M5NPY1</accession>
<dbReference type="PANTHER" id="PTHR32468">
    <property type="entry name" value="CATION/H + ANTIPORTER"/>
    <property type="match status" value="1"/>
</dbReference>
<feature type="transmembrane region" description="Helical" evidence="7">
    <location>
        <begin position="323"/>
        <end position="344"/>
    </location>
</feature>
<feature type="transmembrane region" description="Helical" evidence="7">
    <location>
        <begin position="37"/>
        <end position="57"/>
    </location>
</feature>
<feature type="transmembrane region" description="Helical" evidence="7">
    <location>
        <begin position="294"/>
        <end position="317"/>
    </location>
</feature>
<feature type="transmembrane region" description="Helical" evidence="7">
    <location>
        <begin position="175"/>
        <end position="200"/>
    </location>
</feature>
<dbReference type="STRING" id="947013.SAMN04488109_2458"/>
<evidence type="ECO:0000256" key="6">
    <source>
        <dbReference type="ARBA" id="ARBA00023136"/>
    </source>
</evidence>
<organism evidence="9 10">
    <name type="scientific">Chryseolinea serpens</name>
    <dbReference type="NCBI Taxonomy" id="947013"/>
    <lineage>
        <taxon>Bacteria</taxon>
        <taxon>Pseudomonadati</taxon>
        <taxon>Bacteroidota</taxon>
        <taxon>Cytophagia</taxon>
        <taxon>Cytophagales</taxon>
        <taxon>Fulvivirgaceae</taxon>
        <taxon>Chryseolinea</taxon>
    </lineage>
</organism>
<keyword evidence="6 7" id="KW-0472">Membrane</keyword>
<feature type="transmembrane region" description="Helical" evidence="7">
    <location>
        <begin position="69"/>
        <end position="94"/>
    </location>
</feature>
<dbReference type="Proteomes" id="UP000184212">
    <property type="component" value="Unassembled WGS sequence"/>
</dbReference>
<feature type="domain" description="Cation/H+ exchanger transmembrane" evidence="8">
    <location>
        <begin position="22"/>
        <end position="406"/>
    </location>
</feature>
<feature type="transmembrane region" description="Helical" evidence="7">
    <location>
        <begin position="356"/>
        <end position="375"/>
    </location>
</feature>